<evidence type="ECO:0000256" key="2">
    <source>
        <dbReference type="ARBA" id="ARBA00022729"/>
    </source>
</evidence>
<evidence type="ECO:0000256" key="1">
    <source>
        <dbReference type="ARBA" id="ARBA00010088"/>
    </source>
</evidence>
<name>A0A7W7T1J9_9PSEU</name>
<accession>A0A7W7T1J9</accession>
<gene>
    <name evidence="6" type="ORF">F4559_000989</name>
</gene>
<evidence type="ECO:0000313" key="7">
    <source>
        <dbReference type="Proteomes" id="UP000542674"/>
    </source>
</evidence>
<dbReference type="InterPro" id="IPR013595">
    <property type="entry name" value="Pept_S33_TAP-like_C"/>
</dbReference>
<comment type="similarity">
    <text evidence="1">Belongs to the peptidase S33 family.</text>
</comment>
<dbReference type="EMBL" id="JACHJS010000001">
    <property type="protein sequence ID" value="MBB4963630.1"/>
    <property type="molecule type" value="Genomic_DNA"/>
</dbReference>
<protein>
    <submittedName>
        <fullName evidence="6">Pimeloyl-ACP methyl ester carboxylesterase</fullName>
    </submittedName>
</protein>
<dbReference type="GO" id="GO:0016787">
    <property type="term" value="F:hydrolase activity"/>
    <property type="evidence" value="ECO:0007669"/>
    <property type="project" value="UniProtKB-KW"/>
</dbReference>
<organism evidence="6 7">
    <name type="scientific">Saccharothrix violaceirubra</name>
    <dbReference type="NCBI Taxonomy" id="413306"/>
    <lineage>
        <taxon>Bacteria</taxon>
        <taxon>Bacillati</taxon>
        <taxon>Actinomycetota</taxon>
        <taxon>Actinomycetes</taxon>
        <taxon>Pseudonocardiales</taxon>
        <taxon>Pseudonocardiaceae</taxon>
        <taxon>Saccharothrix</taxon>
    </lineage>
</organism>
<dbReference type="PANTHER" id="PTHR43248">
    <property type="entry name" value="2-SUCCINYL-6-HYDROXY-2,4-CYCLOHEXADIENE-1-CARBOXYLATE SYNTHASE"/>
    <property type="match status" value="1"/>
</dbReference>
<keyword evidence="7" id="KW-1185">Reference proteome</keyword>
<feature type="signal peptide" evidence="4">
    <location>
        <begin position="1"/>
        <end position="24"/>
    </location>
</feature>
<dbReference type="AlphaFoldDB" id="A0A7W7T1J9"/>
<sequence>MRKTITVLSTAALVAAFLPAPAHAAGFGIQQLVWAPCTDIPDPGALECATFDVPRDWNRPDDGKRFTISVSRLKPKGPGKGVLFTNPGGPGDLGRELPLELTHRARLVDNLEIVGIDVRGTSPAHGISCGGHDFADHPDPRDRSPRGIRAVHDKARDHARLCRQRSGEAGRYITTEQTVKDLDLLRRLMKVDKVDWLGYSGGTWLGAYYTAYFPRSVGRFVLDSTFDVTGTFQGGFAEIPRATERRFRADLLPWIARNDATYHLGTTPEQVRGRYETTRASLAADPVELPDGTLFTAMSLDRALTAATRHKEAFPQAAAVLAGEFAAFDPGSPDASRATAYMIMCNDTPFRGGPDFLAEESARLGGRYPLNGYYQPLAPCAFWDRPSLTLKTPTGQGVPPVLFVQTERDPATPVEGARRTHARFAGSRMLTVDDGDHTVYGYDNACVNDAVEDFLVDGTLPTRDTTCPGTPIGGA</sequence>
<dbReference type="InterPro" id="IPR029058">
    <property type="entry name" value="AB_hydrolase_fold"/>
</dbReference>
<keyword evidence="3" id="KW-0378">Hydrolase</keyword>
<feature type="domain" description="Peptidase S33 tripeptidyl aminopeptidase-like C-terminal" evidence="5">
    <location>
        <begin position="375"/>
        <end position="467"/>
    </location>
</feature>
<feature type="chain" id="PRO_5031506232" evidence="4">
    <location>
        <begin position="25"/>
        <end position="475"/>
    </location>
</feature>
<proteinExistence type="inferred from homology"/>
<dbReference type="Pfam" id="PF08386">
    <property type="entry name" value="Abhydrolase_4"/>
    <property type="match status" value="1"/>
</dbReference>
<dbReference type="Proteomes" id="UP000542674">
    <property type="component" value="Unassembled WGS sequence"/>
</dbReference>
<dbReference type="RefSeq" id="WP_184666389.1">
    <property type="nucleotide sequence ID" value="NZ_BAABAI010000034.1"/>
</dbReference>
<evidence type="ECO:0000256" key="3">
    <source>
        <dbReference type="ARBA" id="ARBA00022801"/>
    </source>
</evidence>
<comment type="caution">
    <text evidence="6">The sequence shown here is derived from an EMBL/GenBank/DDBJ whole genome shotgun (WGS) entry which is preliminary data.</text>
</comment>
<dbReference type="SUPFAM" id="SSF53474">
    <property type="entry name" value="alpha/beta-Hydrolases"/>
    <property type="match status" value="1"/>
</dbReference>
<dbReference type="Gene3D" id="3.40.50.1820">
    <property type="entry name" value="alpha/beta hydrolase"/>
    <property type="match status" value="1"/>
</dbReference>
<keyword evidence="2 4" id="KW-0732">Signal</keyword>
<evidence type="ECO:0000313" key="6">
    <source>
        <dbReference type="EMBL" id="MBB4963630.1"/>
    </source>
</evidence>
<dbReference type="PANTHER" id="PTHR43248:SF29">
    <property type="entry name" value="TRIPEPTIDYL AMINOPEPTIDASE"/>
    <property type="match status" value="1"/>
</dbReference>
<reference evidence="6 7" key="1">
    <citation type="submission" date="2020-08" db="EMBL/GenBank/DDBJ databases">
        <title>Sequencing the genomes of 1000 actinobacteria strains.</title>
        <authorList>
            <person name="Klenk H.-P."/>
        </authorList>
    </citation>
    <scope>NUCLEOTIDE SEQUENCE [LARGE SCALE GENOMIC DNA]</scope>
    <source>
        <strain evidence="6 7">DSM 45084</strain>
    </source>
</reference>
<evidence type="ECO:0000259" key="5">
    <source>
        <dbReference type="Pfam" id="PF08386"/>
    </source>
</evidence>
<dbReference type="InterPro" id="IPR051601">
    <property type="entry name" value="Serine_prot/Carboxylest_S33"/>
</dbReference>
<evidence type="ECO:0000256" key="4">
    <source>
        <dbReference type="SAM" id="SignalP"/>
    </source>
</evidence>